<gene>
    <name evidence="1" type="ORF">FocTR4_00011237</name>
</gene>
<organism evidence="1 2">
    <name type="scientific">Fusarium oxysporum f. sp. cubense</name>
    <dbReference type="NCBI Taxonomy" id="61366"/>
    <lineage>
        <taxon>Eukaryota</taxon>
        <taxon>Fungi</taxon>
        <taxon>Dikarya</taxon>
        <taxon>Ascomycota</taxon>
        <taxon>Pezizomycotina</taxon>
        <taxon>Sordariomycetes</taxon>
        <taxon>Hypocreomycetidae</taxon>
        <taxon>Hypocreales</taxon>
        <taxon>Nectriaceae</taxon>
        <taxon>Fusarium</taxon>
        <taxon>Fusarium oxysporum species complex</taxon>
    </lineage>
</organism>
<name>A0A5C6SDX1_FUSOC</name>
<dbReference type="Proteomes" id="UP000321331">
    <property type="component" value="Unassembled WGS sequence"/>
</dbReference>
<proteinExistence type="predicted"/>
<protein>
    <submittedName>
        <fullName evidence="1">Uncharacterized protein</fullName>
    </submittedName>
</protein>
<sequence length="116" mass="13381">MVETLYAMMEVHFKAKMTQVEPPKEDIFKKHKFARRSAQQYDEKTKLLTFKIFDTLNNAGKVKDELWNLLGKEKVFGGVGCSGTVFHDQQWRDCQCYGGRTTTQGFQNAYFGGISR</sequence>
<reference evidence="1 2" key="1">
    <citation type="submission" date="2019-07" db="EMBL/GenBank/DDBJ databases">
        <title>The First High-Quality Draft Genome Sequence of the Causal Agent of the Current Panama Disease Epidemic.</title>
        <authorList>
            <person name="Warmington R.J."/>
            <person name="Kay W."/>
            <person name="Jeffries A."/>
            <person name="Bebber D."/>
            <person name="Moore K."/>
            <person name="Studholme D.J."/>
        </authorList>
    </citation>
    <scope>NUCLEOTIDE SEQUENCE [LARGE SCALE GENOMIC DNA]</scope>
    <source>
        <strain evidence="1 2">TR4</strain>
    </source>
</reference>
<dbReference type="AlphaFoldDB" id="A0A5C6SDX1"/>
<accession>A0A5C6SDX1</accession>
<evidence type="ECO:0000313" key="1">
    <source>
        <dbReference type="EMBL" id="TXB96739.1"/>
    </source>
</evidence>
<comment type="caution">
    <text evidence="1">The sequence shown here is derived from an EMBL/GenBank/DDBJ whole genome shotgun (WGS) entry which is preliminary data.</text>
</comment>
<dbReference type="EMBL" id="VMNF01000014">
    <property type="protein sequence ID" value="TXB96739.1"/>
    <property type="molecule type" value="Genomic_DNA"/>
</dbReference>
<evidence type="ECO:0000313" key="2">
    <source>
        <dbReference type="Proteomes" id="UP000321331"/>
    </source>
</evidence>